<sequence>MNPLSILLIIVGGLIQVLGVIYCITSAGDAGINMPLMIGVLVVGSMIESSAVFWHILQKRI</sequence>
<dbReference type="RefSeq" id="WP_002655332.1">
    <property type="nucleotide sequence ID" value="NZ_CH672377.1"/>
</dbReference>
<dbReference type="STRING" id="314230.DSM3645_08692"/>
<feature type="transmembrane region" description="Helical" evidence="1">
    <location>
        <begin position="35"/>
        <end position="57"/>
    </location>
</feature>
<reference evidence="2 3" key="1">
    <citation type="submission" date="2006-02" db="EMBL/GenBank/DDBJ databases">
        <authorList>
            <person name="Amann R."/>
            <person name="Ferriera S."/>
            <person name="Johnson J."/>
            <person name="Kravitz S."/>
            <person name="Halpern A."/>
            <person name="Remington K."/>
            <person name="Beeson K."/>
            <person name="Tran B."/>
            <person name="Rogers Y.-H."/>
            <person name="Friedman R."/>
            <person name="Venter J.C."/>
        </authorList>
    </citation>
    <scope>NUCLEOTIDE SEQUENCE [LARGE SCALE GENOMIC DNA]</scope>
    <source>
        <strain evidence="2 3">DSM 3645</strain>
    </source>
</reference>
<protein>
    <submittedName>
        <fullName evidence="2">Uncharacterized protein</fullName>
    </submittedName>
</protein>
<dbReference type="EMBL" id="AANZ01000001">
    <property type="protein sequence ID" value="EAQ82462.1"/>
    <property type="molecule type" value="Genomic_DNA"/>
</dbReference>
<evidence type="ECO:0000313" key="2">
    <source>
        <dbReference type="EMBL" id="EAQ82462.1"/>
    </source>
</evidence>
<evidence type="ECO:0000313" key="3">
    <source>
        <dbReference type="Proteomes" id="UP000004358"/>
    </source>
</evidence>
<gene>
    <name evidence="2" type="ORF">DSM3645_08692</name>
</gene>
<organism evidence="2 3">
    <name type="scientific">Blastopirellula marina DSM 3645</name>
    <dbReference type="NCBI Taxonomy" id="314230"/>
    <lineage>
        <taxon>Bacteria</taxon>
        <taxon>Pseudomonadati</taxon>
        <taxon>Planctomycetota</taxon>
        <taxon>Planctomycetia</taxon>
        <taxon>Pirellulales</taxon>
        <taxon>Pirellulaceae</taxon>
        <taxon>Blastopirellula</taxon>
    </lineage>
</organism>
<accession>A3ZL29</accession>
<keyword evidence="1" id="KW-0812">Transmembrane</keyword>
<dbReference type="AlphaFoldDB" id="A3ZL29"/>
<evidence type="ECO:0000256" key="1">
    <source>
        <dbReference type="SAM" id="Phobius"/>
    </source>
</evidence>
<name>A3ZL29_9BACT</name>
<keyword evidence="1" id="KW-0472">Membrane</keyword>
<dbReference type="HOGENOM" id="CLU_2913269_0_0_0"/>
<dbReference type="Proteomes" id="UP000004358">
    <property type="component" value="Unassembled WGS sequence"/>
</dbReference>
<keyword evidence="1" id="KW-1133">Transmembrane helix</keyword>
<dbReference type="OrthoDB" id="9996521at2"/>
<proteinExistence type="predicted"/>
<comment type="caution">
    <text evidence="2">The sequence shown here is derived from an EMBL/GenBank/DDBJ whole genome shotgun (WGS) entry which is preliminary data.</text>
</comment>